<feature type="compositionally biased region" description="Gly residues" evidence="9">
    <location>
        <begin position="37"/>
        <end position="47"/>
    </location>
</feature>
<feature type="domain" description="Helicase C-terminal" evidence="11">
    <location>
        <begin position="370"/>
        <end position="517"/>
    </location>
</feature>
<dbReference type="OrthoDB" id="196131at2759"/>
<organism evidence="13 14">
    <name type="scientific">Hermetia illucens</name>
    <name type="common">Black soldier fly</name>
    <dbReference type="NCBI Taxonomy" id="343691"/>
    <lineage>
        <taxon>Eukaryota</taxon>
        <taxon>Metazoa</taxon>
        <taxon>Ecdysozoa</taxon>
        <taxon>Arthropoda</taxon>
        <taxon>Hexapoda</taxon>
        <taxon>Insecta</taxon>
        <taxon>Pterygota</taxon>
        <taxon>Neoptera</taxon>
        <taxon>Endopterygota</taxon>
        <taxon>Diptera</taxon>
        <taxon>Brachycera</taxon>
        <taxon>Stratiomyomorpha</taxon>
        <taxon>Stratiomyidae</taxon>
        <taxon>Hermetiinae</taxon>
        <taxon>Hermetia</taxon>
    </lineage>
</organism>
<dbReference type="PROSITE" id="PS51194">
    <property type="entry name" value="HELICASE_CTER"/>
    <property type="match status" value="1"/>
</dbReference>
<dbReference type="PROSITE" id="PS51192">
    <property type="entry name" value="HELICASE_ATP_BIND_1"/>
    <property type="match status" value="1"/>
</dbReference>
<dbReference type="SMART" id="SM00487">
    <property type="entry name" value="DEXDc"/>
    <property type="match status" value="1"/>
</dbReference>
<dbReference type="CDD" id="cd17966">
    <property type="entry name" value="DEADc_DDX5_DDX17"/>
    <property type="match status" value="1"/>
</dbReference>
<name>A0A7R8YRH8_HERIL</name>
<evidence type="ECO:0000259" key="12">
    <source>
        <dbReference type="PROSITE" id="PS51195"/>
    </source>
</evidence>
<dbReference type="SMART" id="SM00490">
    <property type="entry name" value="HELICc"/>
    <property type="match status" value="1"/>
</dbReference>
<feature type="compositionally biased region" description="Polar residues" evidence="9">
    <location>
        <begin position="626"/>
        <end position="642"/>
    </location>
</feature>
<evidence type="ECO:0000256" key="6">
    <source>
        <dbReference type="ARBA" id="ARBA00047984"/>
    </source>
</evidence>
<dbReference type="EMBL" id="LR899010">
    <property type="protein sequence ID" value="CAD7082501.1"/>
    <property type="molecule type" value="Genomic_DNA"/>
</dbReference>
<evidence type="ECO:0000256" key="2">
    <source>
        <dbReference type="ARBA" id="ARBA00022741"/>
    </source>
</evidence>
<dbReference type="Pfam" id="PF00270">
    <property type="entry name" value="DEAD"/>
    <property type="match status" value="1"/>
</dbReference>
<feature type="domain" description="DEAD-box RNA helicase Q" evidence="12">
    <location>
        <begin position="136"/>
        <end position="164"/>
    </location>
</feature>
<evidence type="ECO:0000259" key="10">
    <source>
        <dbReference type="PROSITE" id="PS51192"/>
    </source>
</evidence>
<comment type="catalytic activity">
    <reaction evidence="6">
        <text>ATP + H2O = ADP + phosphate + H(+)</text>
        <dbReference type="Rhea" id="RHEA:13065"/>
        <dbReference type="ChEBI" id="CHEBI:15377"/>
        <dbReference type="ChEBI" id="CHEBI:15378"/>
        <dbReference type="ChEBI" id="CHEBI:30616"/>
        <dbReference type="ChEBI" id="CHEBI:43474"/>
        <dbReference type="ChEBI" id="CHEBI:456216"/>
        <dbReference type="EC" id="3.6.4.13"/>
    </reaction>
</comment>
<gene>
    <name evidence="13" type="ORF">HERILL_LOCUS5533</name>
</gene>
<dbReference type="PROSITE" id="PS51195">
    <property type="entry name" value="Q_MOTIF"/>
    <property type="match status" value="1"/>
</dbReference>
<evidence type="ECO:0000259" key="11">
    <source>
        <dbReference type="PROSITE" id="PS51194"/>
    </source>
</evidence>
<feature type="region of interest" description="Disordered" evidence="9">
    <location>
        <begin position="21"/>
        <end position="81"/>
    </location>
</feature>
<evidence type="ECO:0000256" key="7">
    <source>
        <dbReference type="PROSITE-ProRule" id="PRU00552"/>
    </source>
</evidence>
<keyword evidence="3 8" id="KW-0378">Hydrolase</keyword>
<evidence type="ECO:0000313" key="14">
    <source>
        <dbReference type="Proteomes" id="UP000594454"/>
    </source>
</evidence>
<dbReference type="GO" id="GO:0003724">
    <property type="term" value="F:RNA helicase activity"/>
    <property type="evidence" value="ECO:0007669"/>
    <property type="project" value="UniProtKB-EC"/>
</dbReference>
<keyword evidence="14" id="KW-1185">Reference proteome</keyword>
<reference evidence="13 14" key="1">
    <citation type="submission" date="2020-11" db="EMBL/GenBank/DDBJ databases">
        <authorList>
            <person name="Wallbank WR R."/>
            <person name="Pardo Diaz C."/>
            <person name="Kozak K."/>
            <person name="Martin S."/>
            <person name="Jiggins C."/>
            <person name="Moest M."/>
            <person name="Warren A I."/>
            <person name="Generalovic N T."/>
            <person name="Byers J.R.P. K."/>
            <person name="Montejo-Kovacevich G."/>
            <person name="Yen C E."/>
        </authorList>
    </citation>
    <scope>NUCLEOTIDE SEQUENCE [LARGE SCALE GENOMIC DNA]</scope>
</reference>
<feature type="short sequence motif" description="Q motif" evidence="7">
    <location>
        <begin position="136"/>
        <end position="164"/>
    </location>
</feature>
<dbReference type="PROSITE" id="PS00039">
    <property type="entry name" value="DEAD_ATP_HELICASE"/>
    <property type="match status" value="1"/>
</dbReference>
<dbReference type="CDD" id="cd18787">
    <property type="entry name" value="SF2_C_DEAD"/>
    <property type="match status" value="1"/>
</dbReference>
<proteinExistence type="inferred from homology"/>
<dbReference type="InterPro" id="IPR001650">
    <property type="entry name" value="Helicase_C-like"/>
</dbReference>
<dbReference type="GO" id="GO:0003676">
    <property type="term" value="F:nucleic acid binding"/>
    <property type="evidence" value="ECO:0007669"/>
    <property type="project" value="InterPro"/>
</dbReference>
<dbReference type="InterPro" id="IPR011545">
    <property type="entry name" value="DEAD/DEAH_box_helicase_dom"/>
</dbReference>
<dbReference type="PANTHER" id="PTHR47958">
    <property type="entry name" value="ATP-DEPENDENT RNA HELICASE DBP3"/>
    <property type="match status" value="1"/>
</dbReference>
<dbReference type="SUPFAM" id="SSF52540">
    <property type="entry name" value="P-loop containing nucleoside triphosphate hydrolases"/>
    <property type="match status" value="1"/>
</dbReference>
<evidence type="ECO:0000256" key="5">
    <source>
        <dbReference type="ARBA" id="ARBA00022840"/>
    </source>
</evidence>
<dbReference type="FunCoup" id="A0A7R8YRH8">
    <property type="interactions" value="1819"/>
</dbReference>
<comment type="similarity">
    <text evidence="8">Belongs to the DEAD box helicase family.</text>
</comment>
<feature type="domain" description="Helicase ATP-binding" evidence="10">
    <location>
        <begin position="167"/>
        <end position="342"/>
    </location>
</feature>
<feature type="region of interest" description="Disordered" evidence="9">
    <location>
        <begin position="571"/>
        <end position="679"/>
    </location>
</feature>
<protein>
    <recommendedName>
        <fullName evidence="1">RNA helicase</fullName>
        <ecNumber evidence="1">3.6.4.13</ecNumber>
    </recommendedName>
</protein>
<feature type="compositionally biased region" description="Polar residues" evidence="9">
    <location>
        <begin position="664"/>
        <end position="674"/>
    </location>
</feature>
<accession>A0A7R8YRH8</accession>
<keyword evidence="2 8" id="KW-0547">Nucleotide-binding</keyword>
<dbReference type="FunFam" id="3.40.50.300:FF:000008">
    <property type="entry name" value="ATP-dependent RNA helicase RhlB"/>
    <property type="match status" value="1"/>
</dbReference>
<evidence type="ECO:0000256" key="4">
    <source>
        <dbReference type="ARBA" id="ARBA00022806"/>
    </source>
</evidence>
<evidence type="ECO:0000313" key="13">
    <source>
        <dbReference type="EMBL" id="CAD7082501.1"/>
    </source>
</evidence>
<dbReference type="EC" id="3.6.4.13" evidence="1"/>
<feature type="compositionally biased region" description="Basic and acidic residues" evidence="9">
    <location>
        <begin position="584"/>
        <end position="598"/>
    </location>
</feature>
<dbReference type="GO" id="GO:0031047">
    <property type="term" value="P:regulatory ncRNA-mediated gene silencing"/>
    <property type="evidence" value="ECO:0007669"/>
    <property type="project" value="UniProtKB-ARBA"/>
</dbReference>
<dbReference type="GO" id="GO:0016787">
    <property type="term" value="F:hydrolase activity"/>
    <property type="evidence" value="ECO:0007669"/>
    <property type="project" value="UniProtKB-KW"/>
</dbReference>
<dbReference type="InterPro" id="IPR000629">
    <property type="entry name" value="RNA-helicase_DEAD-box_CS"/>
</dbReference>
<dbReference type="InterPro" id="IPR014014">
    <property type="entry name" value="RNA_helicase_DEAD_Q_motif"/>
</dbReference>
<keyword evidence="5 8" id="KW-0067">ATP-binding</keyword>
<dbReference type="Pfam" id="PF00271">
    <property type="entry name" value="Helicase_C"/>
    <property type="match status" value="1"/>
</dbReference>
<dbReference type="FunFam" id="3.40.50.300:FF:000079">
    <property type="entry name" value="probable ATP-dependent RNA helicase DDX17"/>
    <property type="match status" value="1"/>
</dbReference>
<evidence type="ECO:0000256" key="9">
    <source>
        <dbReference type="SAM" id="MobiDB-lite"/>
    </source>
</evidence>
<dbReference type="AlphaFoldDB" id="A0A7R8YRH8"/>
<dbReference type="Gene3D" id="3.40.50.300">
    <property type="entry name" value="P-loop containing nucleotide triphosphate hydrolases"/>
    <property type="match status" value="2"/>
</dbReference>
<feature type="compositionally biased region" description="Basic and acidic residues" evidence="9">
    <location>
        <begin position="64"/>
        <end position="81"/>
    </location>
</feature>
<dbReference type="GO" id="GO:0005524">
    <property type="term" value="F:ATP binding"/>
    <property type="evidence" value="ECO:0007669"/>
    <property type="project" value="UniProtKB-KW"/>
</dbReference>
<dbReference type="Proteomes" id="UP000594454">
    <property type="component" value="Chromosome 2"/>
</dbReference>
<evidence type="ECO:0000256" key="3">
    <source>
        <dbReference type="ARBA" id="ARBA00022801"/>
    </source>
</evidence>
<sequence>MGNISMLVNAHLISITMYNRSGERPAGSRGGYRDGGSRPGAPGGFRGAGPYPPRGGGGGFRGGNVERPDRRQDDKNKQRGERLRRIRWEEVELTPFRKNFYEPCASVMERPAEEVDHFLKRNEITLKGKTIPSPCMEFTETNFPDYVMNEFKKQGFKKPTAIQAQGWPIALSGRDMVGIAQTGSGKTLAYVLPAVVHINNQPRLQRGDGPIALILAPTRELAQQIQQVANDFGSCTHVNNTCIFGGAPKHTQARDLERGVEIVIATPGRLIDFLERDTTNLKRCTYLVLDEADRMLDMGFEPQIRKIIEQIRPDRQVLMWSATWPKEVRNLAEEFLDNYIQINVGSLNLSANHNILQIVDVCEEFEKESKLVKLLTEISSETETKTIIFVETKRRVDDITRAISRQGWKACAIHGDKSQQERDYVLNAFRTGRQTILVATDVAARGLDVEDVKFVINYDYPSNSEDYVHRIGRTGRSNNFGTAYTLFTVANAAKAGDLVQVLREANQVINPRLSEMGKFGSGFGKNRGRFQNRGAGRMGNGGMRDVRAYNNPGDRMAITNGGPRDYGKMNGYSVPVPKPLAESIRTDYPKPTKRPHEDESYEIPAKRSNGQVSRFSTAAKAEAEPATSTASGTYETRPSTTAALPIPTKPASSSYEEKRPPTAYTHSTASTPTVRVSRPPPGQAYPGVVAHAYPPPHASIPRSAAGPPAKYMHHAYAPSSNPASVQSGSVYPPHHHHQYALPVYGIPPPNMFAYPPPPLPVKN</sequence>
<dbReference type="InParanoid" id="A0A7R8YRH8"/>
<keyword evidence="4 8" id="KW-0347">Helicase</keyword>
<feature type="region of interest" description="Disordered" evidence="9">
    <location>
        <begin position="520"/>
        <end position="544"/>
    </location>
</feature>
<dbReference type="InterPro" id="IPR027417">
    <property type="entry name" value="P-loop_NTPase"/>
</dbReference>
<evidence type="ECO:0000256" key="1">
    <source>
        <dbReference type="ARBA" id="ARBA00012552"/>
    </source>
</evidence>
<dbReference type="InterPro" id="IPR014001">
    <property type="entry name" value="Helicase_ATP-bd"/>
</dbReference>
<evidence type="ECO:0000256" key="8">
    <source>
        <dbReference type="RuleBase" id="RU000492"/>
    </source>
</evidence>